<sequence length="76" mass="8418">MDFSEFGRHAEYVIAAYAMAALVIGILIVWVRMDKTQLEKEMQALEASGIRRRSSRRPGPSVSQVVSSSADDKSES</sequence>
<evidence type="ECO:0000256" key="12">
    <source>
        <dbReference type="RuleBase" id="RU363101"/>
    </source>
</evidence>
<evidence type="ECO:0000313" key="14">
    <source>
        <dbReference type="EMBL" id="SFT76135.1"/>
    </source>
</evidence>
<comment type="subcellular location">
    <subcellularLocation>
        <location evidence="2 12">Cell inner membrane</location>
        <topology evidence="2 12">Single-pass membrane protein</topology>
    </subcellularLocation>
</comment>
<evidence type="ECO:0000256" key="13">
    <source>
        <dbReference type="SAM" id="MobiDB-lite"/>
    </source>
</evidence>
<evidence type="ECO:0000256" key="10">
    <source>
        <dbReference type="ARBA" id="ARBA00022989"/>
    </source>
</evidence>
<keyword evidence="8 12" id="KW-0812">Transmembrane</keyword>
<keyword evidence="15" id="KW-1185">Reference proteome</keyword>
<keyword evidence="9 12" id="KW-0201">Cytochrome c-type biogenesis</keyword>
<keyword evidence="7 12" id="KW-0997">Cell inner membrane</keyword>
<dbReference type="EMBL" id="FPBD01000003">
    <property type="protein sequence ID" value="SFT76135.1"/>
    <property type="molecule type" value="Genomic_DNA"/>
</dbReference>
<proteinExistence type="inferred from homology"/>
<protein>
    <recommendedName>
        <fullName evidence="4 12">Heme exporter protein D</fullName>
    </recommendedName>
</protein>
<dbReference type="GO" id="GO:0015886">
    <property type="term" value="P:heme transport"/>
    <property type="evidence" value="ECO:0007669"/>
    <property type="project" value="InterPro"/>
</dbReference>
<keyword evidence="11 12" id="KW-0472">Membrane</keyword>
<feature type="transmembrane region" description="Helical" evidence="12">
    <location>
        <begin position="12"/>
        <end position="31"/>
    </location>
</feature>
<evidence type="ECO:0000256" key="7">
    <source>
        <dbReference type="ARBA" id="ARBA00022519"/>
    </source>
</evidence>
<feature type="compositionally biased region" description="Low complexity" evidence="13">
    <location>
        <begin position="57"/>
        <end position="69"/>
    </location>
</feature>
<dbReference type="GO" id="GO:0005886">
    <property type="term" value="C:plasma membrane"/>
    <property type="evidence" value="ECO:0007669"/>
    <property type="project" value="UniProtKB-SubCell"/>
</dbReference>
<evidence type="ECO:0000256" key="9">
    <source>
        <dbReference type="ARBA" id="ARBA00022748"/>
    </source>
</evidence>
<gene>
    <name evidence="14" type="ORF">SAMN05444141_103205</name>
</gene>
<keyword evidence="10 12" id="KW-1133">Transmembrane helix</keyword>
<comment type="similarity">
    <text evidence="3 12">Belongs to the CcmD/CycX/HelD family.</text>
</comment>
<dbReference type="NCBIfam" id="TIGR03141">
    <property type="entry name" value="cytochro_ccmD"/>
    <property type="match status" value="1"/>
</dbReference>
<evidence type="ECO:0000256" key="3">
    <source>
        <dbReference type="ARBA" id="ARBA00008741"/>
    </source>
</evidence>
<keyword evidence="6 12" id="KW-1003">Cell membrane</keyword>
<dbReference type="Proteomes" id="UP000183371">
    <property type="component" value="Unassembled WGS sequence"/>
</dbReference>
<reference evidence="15" key="1">
    <citation type="submission" date="2016-10" db="EMBL/GenBank/DDBJ databases">
        <authorList>
            <person name="Varghese N."/>
            <person name="Submissions S."/>
        </authorList>
    </citation>
    <scope>NUCLEOTIDE SEQUENCE [LARGE SCALE GENOMIC DNA]</scope>
    <source>
        <strain evidence="15">DSM 17465</strain>
    </source>
</reference>
<dbReference type="InterPro" id="IPR007078">
    <property type="entry name" value="Haem_export_protD_CcmD"/>
</dbReference>
<evidence type="ECO:0000256" key="4">
    <source>
        <dbReference type="ARBA" id="ARBA00016461"/>
    </source>
</evidence>
<evidence type="ECO:0000256" key="2">
    <source>
        <dbReference type="ARBA" id="ARBA00004377"/>
    </source>
</evidence>
<dbReference type="Pfam" id="PF04995">
    <property type="entry name" value="CcmD"/>
    <property type="match status" value="1"/>
</dbReference>
<accession>A0A1I7AMP0</accession>
<dbReference type="RefSeq" id="WP_008550536.1">
    <property type="nucleotide sequence ID" value="NZ_FPBD01000003.1"/>
</dbReference>
<dbReference type="AlphaFoldDB" id="A0A1I7AMP0"/>
<dbReference type="GO" id="GO:0017004">
    <property type="term" value="P:cytochrome complex assembly"/>
    <property type="evidence" value="ECO:0007669"/>
    <property type="project" value="UniProtKB-KW"/>
</dbReference>
<evidence type="ECO:0000313" key="15">
    <source>
        <dbReference type="Proteomes" id="UP000183371"/>
    </source>
</evidence>
<evidence type="ECO:0000256" key="6">
    <source>
        <dbReference type="ARBA" id="ARBA00022475"/>
    </source>
</evidence>
<evidence type="ECO:0000256" key="1">
    <source>
        <dbReference type="ARBA" id="ARBA00002442"/>
    </source>
</evidence>
<evidence type="ECO:0000256" key="11">
    <source>
        <dbReference type="ARBA" id="ARBA00023136"/>
    </source>
</evidence>
<evidence type="ECO:0000256" key="8">
    <source>
        <dbReference type="ARBA" id="ARBA00022692"/>
    </source>
</evidence>
<name>A0A1I7AMP0_9HYPH</name>
<evidence type="ECO:0000256" key="5">
    <source>
        <dbReference type="ARBA" id="ARBA00022448"/>
    </source>
</evidence>
<keyword evidence="5 12" id="KW-0813">Transport</keyword>
<comment type="function">
    <text evidence="1 12">Required for the export of heme to the periplasm for the biogenesis of c-type cytochromes.</text>
</comment>
<organism evidence="14 15">
    <name type="scientific">Pseudovibrio denitrificans</name>
    <dbReference type="NCBI Taxonomy" id="258256"/>
    <lineage>
        <taxon>Bacteria</taxon>
        <taxon>Pseudomonadati</taxon>
        <taxon>Pseudomonadota</taxon>
        <taxon>Alphaproteobacteria</taxon>
        <taxon>Hyphomicrobiales</taxon>
        <taxon>Stappiaceae</taxon>
        <taxon>Pseudovibrio</taxon>
    </lineage>
</organism>
<feature type="region of interest" description="Disordered" evidence="13">
    <location>
        <begin position="46"/>
        <end position="76"/>
    </location>
</feature>